<dbReference type="EMBL" id="RCMV01001618">
    <property type="protein sequence ID" value="KAG3207857.1"/>
    <property type="molecule type" value="Genomic_DNA"/>
</dbReference>
<dbReference type="Proteomes" id="UP000760860">
    <property type="component" value="Unassembled WGS sequence"/>
</dbReference>
<dbReference type="EMBL" id="RCMI01001246">
    <property type="protein sequence ID" value="KAG2887888.1"/>
    <property type="molecule type" value="Genomic_DNA"/>
</dbReference>
<evidence type="ECO:0000313" key="1">
    <source>
        <dbReference type="EMBL" id="KAG2833793.1"/>
    </source>
</evidence>
<sequence length="51" mass="5546">MARGGRANIKGFKKVASLKIQVAVSNQKKHDILRHIADHGLASAVDTYFPS</sequence>
<evidence type="ECO:0000313" key="2">
    <source>
        <dbReference type="EMBL" id="KAG2887888.1"/>
    </source>
</evidence>
<dbReference type="EMBL" id="RCML01001317">
    <property type="protein sequence ID" value="KAG2963566.1"/>
    <property type="molecule type" value="Genomic_DNA"/>
</dbReference>
<dbReference type="Proteomes" id="UP000736787">
    <property type="component" value="Unassembled WGS sequence"/>
</dbReference>
<dbReference type="AlphaFoldDB" id="A0A8T1F4L2"/>
<protein>
    <submittedName>
        <fullName evidence="4">Uncharacterized protein</fullName>
    </submittedName>
</protein>
<organism evidence="4 6">
    <name type="scientific">Phytophthora cactorum</name>
    <dbReference type="NCBI Taxonomy" id="29920"/>
    <lineage>
        <taxon>Eukaryota</taxon>
        <taxon>Sar</taxon>
        <taxon>Stramenopiles</taxon>
        <taxon>Oomycota</taxon>
        <taxon>Peronosporomycetes</taxon>
        <taxon>Peronosporales</taxon>
        <taxon>Peronosporaceae</taxon>
        <taxon>Phytophthora</taxon>
    </lineage>
</organism>
<proteinExistence type="predicted"/>
<dbReference type="Proteomes" id="UP000774804">
    <property type="component" value="Unassembled WGS sequence"/>
</dbReference>
<dbReference type="EMBL" id="RCMK01001241">
    <property type="protein sequence ID" value="KAG2898715.1"/>
    <property type="molecule type" value="Genomic_DNA"/>
</dbReference>
<dbReference type="Proteomes" id="UP000697107">
    <property type="component" value="Unassembled WGS sequence"/>
</dbReference>
<evidence type="ECO:0000313" key="5">
    <source>
        <dbReference type="EMBL" id="KAG3207857.1"/>
    </source>
</evidence>
<accession>A0A8T1F4L2</accession>
<evidence type="ECO:0000313" key="4">
    <source>
        <dbReference type="EMBL" id="KAG2963566.1"/>
    </source>
</evidence>
<gene>
    <name evidence="1" type="ORF">PC113_g20509</name>
    <name evidence="2" type="ORF">PC115_g20216</name>
    <name evidence="3" type="ORF">PC117_g22461</name>
    <name evidence="4" type="ORF">PC118_g20823</name>
    <name evidence="5" type="ORF">PC129_g21103</name>
</gene>
<dbReference type="Proteomes" id="UP000735874">
    <property type="component" value="Unassembled WGS sequence"/>
</dbReference>
<dbReference type="EMBL" id="RCMG01001191">
    <property type="protein sequence ID" value="KAG2833793.1"/>
    <property type="molecule type" value="Genomic_DNA"/>
</dbReference>
<evidence type="ECO:0000313" key="6">
    <source>
        <dbReference type="Proteomes" id="UP000697107"/>
    </source>
</evidence>
<reference evidence="4" key="1">
    <citation type="submission" date="2018-10" db="EMBL/GenBank/DDBJ databases">
        <title>Effector identification in a new, highly contiguous assembly of the strawberry crown rot pathogen Phytophthora cactorum.</title>
        <authorList>
            <person name="Armitage A.D."/>
            <person name="Nellist C.F."/>
            <person name="Bates H."/>
            <person name="Vickerstaff R.J."/>
            <person name="Harrison R.J."/>
        </authorList>
    </citation>
    <scope>NUCLEOTIDE SEQUENCE</scope>
    <source>
        <strain evidence="1">15-7</strain>
        <strain evidence="2">4032</strain>
        <strain evidence="3">4040</strain>
        <strain evidence="4">P415</strain>
        <strain evidence="5">P421</strain>
    </source>
</reference>
<name>A0A8T1F4L2_9STRA</name>
<evidence type="ECO:0000313" key="3">
    <source>
        <dbReference type="EMBL" id="KAG2898715.1"/>
    </source>
</evidence>
<comment type="caution">
    <text evidence="4">The sequence shown here is derived from an EMBL/GenBank/DDBJ whole genome shotgun (WGS) entry which is preliminary data.</text>
</comment>